<comment type="caution">
    <text evidence="2">The sequence shown here is derived from an EMBL/GenBank/DDBJ whole genome shotgun (WGS) entry which is preliminary data.</text>
</comment>
<keyword evidence="1" id="KW-1133">Transmembrane helix</keyword>
<evidence type="ECO:0000256" key="1">
    <source>
        <dbReference type="SAM" id="Phobius"/>
    </source>
</evidence>
<dbReference type="AlphaFoldDB" id="A0AAV9DE58"/>
<name>A0AAV9DE58_ACOCL</name>
<dbReference type="Proteomes" id="UP001180020">
    <property type="component" value="Unassembled WGS sequence"/>
</dbReference>
<protein>
    <submittedName>
        <fullName evidence="2">Uncharacterized protein</fullName>
    </submittedName>
</protein>
<keyword evidence="1" id="KW-0472">Membrane</keyword>
<accession>A0AAV9DE58</accession>
<sequence length="52" mass="5795">METLSRNLEVSVCYIQLFVCLGHGSLAFLHYTDALSTWPIVGNSLQAQIRVV</sequence>
<gene>
    <name evidence="2" type="ORF">QJS10_CPB14g00782</name>
</gene>
<feature type="transmembrane region" description="Helical" evidence="1">
    <location>
        <begin position="12"/>
        <end position="31"/>
    </location>
</feature>
<keyword evidence="1" id="KW-0812">Transmembrane</keyword>
<reference evidence="2" key="2">
    <citation type="submission" date="2023-06" db="EMBL/GenBank/DDBJ databases">
        <authorList>
            <person name="Ma L."/>
            <person name="Liu K.-W."/>
            <person name="Li Z."/>
            <person name="Hsiao Y.-Y."/>
            <person name="Qi Y."/>
            <person name="Fu T."/>
            <person name="Tang G."/>
            <person name="Zhang D."/>
            <person name="Sun W.-H."/>
            <person name="Liu D.-K."/>
            <person name="Li Y."/>
            <person name="Chen G.-Z."/>
            <person name="Liu X.-D."/>
            <person name="Liao X.-Y."/>
            <person name="Jiang Y.-T."/>
            <person name="Yu X."/>
            <person name="Hao Y."/>
            <person name="Huang J."/>
            <person name="Zhao X.-W."/>
            <person name="Ke S."/>
            <person name="Chen Y.-Y."/>
            <person name="Wu W.-L."/>
            <person name="Hsu J.-L."/>
            <person name="Lin Y.-F."/>
            <person name="Huang M.-D."/>
            <person name="Li C.-Y."/>
            <person name="Huang L."/>
            <person name="Wang Z.-W."/>
            <person name="Zhao X."/>
            <person name="Zhong W.-Y."/>
            <person name="Peng D.-H."/>
            <person name="Ahmad S."/>
            <person name="Lan S."/>
            <person name="Zhang J.-S."/>
            <person name="Tsai W.-C."/>
            <person name="Van De Peer Y."/>
            <person name="Liu Z.-J."/>
        </authorList>
    </citation>
    <scope>NUCLEOTIDE SEQUENCE</scope>
    <source>
        <strain evidence="2">CP</strain>
        <tissue evidence="2">Leaves</tissue>
    </source>
</reference>
<evidence type="ECO:0000313" key="3">
    <source>
        <dbReference type="Proteomes" id="UP001180020"/>
    </source>
</evidence>
<keyword evidence="3" id="KW-1185">Reference proteome</keyword>
<organism evidence="2 3">
    <name type="scientific">Acorus calamus</name>
    <name type="common">Sweet flag</name>
    <dbReference type="NCBI Taxonomy" id="4465"/>
    <lineage>
        <taxon>Eukaryota</taxon>
        <taxon>Viridiplantae</taxon>
        <taxon>Streptophyta</taxon>
        <taxon>Embryophyta</taxon>
        <taxon>Tracheophyta</taxon>
        <taxon>Spermatophyta</taxon>
        <taxon>Magnoliopsida</taxon>
        <taxon>Liliopsida</taxon>
        <taxon>Acoraceae</taxon>
        <taxon>Acorus</taxon>
    </lineage>
</organism>
<proteinExistence type="predicted"/>
<evidence type="ECO:0000313" key="2">
    <source>
        <dbReference type="EMBL" id="KAK1298358.1"/>
    </source>
</evidence>
<dbReference type="EMBL" id="JAUJYO010000014">
    <property type="protein sequence ID" value="KAK1298358.1"/>
    <property type="molecule type" value="Genomic_DNA"/>
</dbReference>
<reference evidence="2" key="1">
    <citation type="journal article" date="2023" name="Nat. Commun.">
        <title>Diploid and tetraploid genomes of Acorus and the evolution of monocots.</title>
        <authorList>
            <person name="Ma L."/>
            <person name="Liu K.W."/>
            <person name="Li Z."/>
            <person name="Hsiao Y.Y."/>
            <person name="Qi Y."/>
            <person name="Fu T."/>
            <person name="Tang G.D."/>
            <person name="Zhang D."/>
            <person name="Sun W.H."/>
            <person name="Liu D.K."/>
            <person name="Li Y."/>
            <person name="Chen G.Z."/>
            <person name="Liu X.D."/>
            <person name="Liao X.Y."/>
            <person name="Jiang Y.T."/>
            <person name="Yu X."/>
            <person name="Hao Y."/>
            <person name="Huang J."/>
            <person name="Zhao X.W."/>
            <person name="Ke S."/>
            <person name="Chen Y.Y."/>
            <person name="Wu W.L."/>
            <person name="Hsu J.L."/>
            <person name="Lin Y.F."/>
            <person name="Huang M.D."/>
            <person name="Li C.Y."/>
            <person name="Huang L."/>
            <person name="Wang Z.W."/>
            <person name="Zhao X."/>
            <person name="Zhong W.Y."/>
            <person name="Peng D.H."/>
            <person name="Ahmad S."/>
            <person name="Lan S."/>
            <person name="Zhang J.S."/>
            <person name="Tsai W.C."/>
            <person name="Van de Peer Y."/>
            <person name="Liu Z.J."/>
        </authorList>
    </citation>
    <scope>NUCLEOTIDE SEQUENCE</scope>
    <source>
        <strain evidence="2">CP</strain>
    </source>
</reference>